<name>A0A7D7A0B6_9NOCA</name>
<dbReference type="Gene3D" id="1.10.287.1060">
    <property type="entry name" value="ESAT-6-like"/>
    <property type="match status" value="1"/>
</dbReference>
<dbReference type="InterPro" id="IPR010310">
    <property type="entry name" value="T7SS_ESAT-6-like"/>
</dbReference>
<dbReference type="RefSeq" id="WP_181584013.1">
    <property type="nucleotide sequence ID" value="NZ_CP059399.1"/>
</dbReference>
<evidence type="ECO:0000313" key="1">
    <source>
        <dbReference type="EMBL" id="QLY32849.1"/>
    </source>
</evidence>
<proteinExistence type="predicted"/>
<dbReference type="AlphaFoldDB" id="A0A7D7A0B6"/>
<dbReference type="KEGG" id="nhu:H0264_11905"/>
<keyword evidence="2" id="KW-1185">Reference proteome</keyword>
<protein>
    <submittedName>
        <fullName evidence="1">WXG100 family type VII secretion target</fullName>
    </submittedName>
</protein>
<dbReference type="Proteomes" id="UP000515512">
    <property type="component" value="Chromosome"/>
</dbReference>
<dbReference type="Pfam" id="PF06013">
    <property type="entry name" value="WXG100"/>
    <property type="match status" value="1"/>
</dbReference>
<dbReference type="NCBIfam" id="TIGR03930">
    <property type="entry name" value="WXG100_ESAT6"/>
    <property type="match status" value="1"/>
</dbReference>
<accession>A0A7D7A0B6</accession>
<gene>
    <name evidence="1" type="ORF">H0264_11905</name>
</gene>
<evidence type="ECO:0000313" key="2">
    <source>
        <dbReference type="Proteomes" id="UP000515512"/>
    </source>
</evidence>
<reference evidence="1 2" key="1">
    <citation type="submission" date="2020-07" db="EMBL/GenBank/DDBJ databases">
        <authorList>
            <person name="Zhuang K."/>
            <person name="Ran Y."/>
        </authorList>
    </citation>
    <scope>NUCLEOTIDE SEQUENCE [LARGE SCALE GENOMIC DNA]</scope>
    <source>
        <strain evidence="1 2">WCH-YHL-001</strain>
    </source>
</reference>
<sequence>MGTKFSVANNAVTAHATNLDSTVAALNGQASRFLASVESLPSVWKGASFDSWDRLSTTWHQAMNDLNTALEQIRAGIGQAGSLYTSGEVDQAGALDSAYQSFAWDAAKFRG</sequence>
<dbReference type="InterPro" id="IPR036689">
    <property type="entry name" value="ESAT-6-like_sf"/>
</dbReference>
<dbReference type="EMBL" id="CP059399">
    <property type="protein sequence ID" value="QLY32849.1"/>
    <property type="molecule type" value="Genomic_DNA"/>
</dbReference>
<organism evidence="1 2">
    <name type="scientific">Nocardia huaxiensis</name>
    <dbReference type="NCBI Taxonomy" id="2755382"/>
    <lineage>
        <taxon>Bacteria</taxon>
        <taxon>Bacillati</taxon>
        <taxon>Actinomycetota</taxon>
        <taxon>Actinomycetes</taxon>
        <taxon>Mycobacteriales</taxon>
        <taxon>Nocardiaceae</taxon>
        <taxon>Nocardia</taxon>
    </lineage>
</organism>
<dbReference type="SUPFAM" id="SSF140453">
    <property type="entry name" value="EsxAB dimer-like"/>
    <property type="match status" value="1"/>
</dbReference>